<name>A0A2M7H388_9BACT</name>
<evidence type="ECO:0000256" key="5">
    <source>
        <dbReference type="SAM" id="Phobius"/>
    </source>
</evidence>
<dbReference type="PANTHER" id="PTHR37422:SF13">
    <property type="entry name" value="LIPOPOLYSACCHARIDE BIOSYNTHESIS PROTEIN PA4999-RELATED"/>
    <property type="match status" value="1"/>
</dbReference>
<feature type="transmembrane region" description="Helical" evidence="5">
    <location>
        <begin position="132"/>
        <end position="151"/>
    </location>
</feature>
<dbReference type="GO" id="GO:0016020">
    <property type="term" value="C:membrane"/>
    <property type="evidence" value="ECO:0007669"/>
    <property type="project" value="UniProtKB-SubCell"/>
</dbReference>
<sequence length="437" mass="49636">MKQLNQTIVERGAEWLLLALVFLLPWQTRWIAIPGLLNDSAWEYGSVSLYAIDILVVVFLLFAGVHLLAERKNYRPTISQWLAILLVIIGFFSIAFADNRISALFWWAKLAEGVALFIFIPQLHLQTRRIGLALLASGTIQSLLAFSQVIMQRVVGTKWLGMATQDPATLGVTVVESNGERLLRAYGSLPHPNMLAGFLVVTLLIGLLLYMQEERRMWRLVIAIGITFSSVGLWTTLSRQGILALGLALGLFVLSTFLTSKHFPRRAALAVTYVLLPFFTFAVIFPQITLTRTSGDTRLEHHSVAERKLYLQQSESLLRTDWVTGVGIGNYTAELQKRDDEDNITNPSYSYQPVHNIYILTFTELGIFGFIVFLCFILSLTYRRDWLDPQTRYYGFAVLAVLIIGIFDHYLWTLHFGILLFWLTAALFEHTNQRRAT</sequence>
<evidence type="ECO:0000256" key="4">
    <source>
        <dbReference type="ARBA" id="ARBA00023136"/>
    </source>
</evidence>
<comment type="caution">
    <text evidence="7">The sequence shown here is derived from an EMBL/GenBank/DDBJ whole genome shotgun (WGS) entry which is preliminary data.</text>
</comment>
<feature type="transmembrane region" description="Helical" evidence="5">
    <location>
        <begin position="193"/>
        <end position="210"/>
    </location>
</feature>
<feature type="transmembrane region" description="Helical" evidence="5">
    <location>
        <begin position="103"/>
        <end position="120"/>
    </location>
</feature>
<evidence type="ECO:0000256" key="1">
    <source>
        <dbReference type="ARBA" id="ARBA00004141"/>
    </source>
</evidence>
<comment type="subcellular location">
    <subcellularLocation>
        <location evidence="1">Membrane</location>
        <topology evidence="1">Multi-pass membrane protein</topology>
    </subcellularLocation>
</comment>
<evidence type="ECO:0000256" key="2">
    <source>
        <dbReference type="ARBA" id="ARBA00022692"/>
    </source>
</evidence>
<dbReference type="Pfam" id="PF04932">
    <property type="entry name" value="Wzy_C"/>
    <property type="match status" value="1"/>
</dbReference>
<keyword evidence="4 5" id="KW-0472">Membrane</keyword>
<feature type="transmembrane region" description="Helical" evidence="5">
    <location>
        <begin position="12"/>
        <end position="28"/>
    </location>
</feature>
<feature type="transmembrane region" description="Helical" evidence="5">
    <location>
        <begin position="217"/>
        <end position="235"/>
    </location>
</feature>
<dbReference type="EMBL" id="PFGC01000042">
    <property type="protein sequence ID" value="PIW36669.1"/>
    <property type="molecule type" value="Genomic_DNA"/>
</dbReference>
<proteinExistence type="predicted"/>
<feature type="transmembrane region" description="Helical" evidence="5">
    <location>
        <begin position="357"/>
        <end position="381"/>
    </location>
</feature>
<evidence type="ECO:0000313" key="8">
    <source>
        <dbReference type="Proteomes" id="UP000230292"/>
    </source>
</evidence>
<keyword evidence="2 5" id="KW-0812">Transmembrane</keyword>
<organism evidence="7 8">
    <name type="scientific">Candidatus Kerfeldbacteria bacterium CG15_BIG_FIL_POST_REV_8_21_14_020_45_12</name>
    <dbReference type="NCBI Taxonomy" id="2014247"/>
    <lineage>
        <taxon>Bacteria</taxon>
        <taxon>Candidatus Kerfeldiibacteriota</taxon>
    </lineage>
</organism>
<feature type="transmembrane region" description="Helical" evidence="5">
    <location>
        <begin position="81"/>
        <end position="97"/>
    </location>
</feature>
<protein>
    <recommendedName>
        <fullName evidence="6">O-antigen ligase-related domain-containing protein</fullName>
    </recommendedName>
</protein>
<dbReference type="InterPro" id="IPR051533">
    <property type="entry name" value="WaaL-like"/>
</dbReference>
<gene>
    <name evidence="7" type="ORF">COW24_03850</name>
</gene>
<evidence type="ECO:0000256" key="3">
    <source>
        <dbReference type="ARBA" id="ARBA00022989"/>
    </source>
</evidence>
<accession>A0A2M7H388</accession>
<feature type="domain" description="O-antigen ligase-related" evidence="6">
    <location>
        <begin position="228"/>
        <end position="374"/>
    </location>
</feature>
<feature type="transmembrane region" description="Helical" evidence="5">
    <location>
        <begin position="241"/>
        <end position="260"/>
    </location>
</feature>
<evidence type="ECO:0000259" key="6">
    <source>
        <dbReference type="Pfam" id="PF04932"/>
    </source>
</evidence>
<dbReference type="PANTHER" id="PTHR37422">
    <property type="entry name" value="TEICHURONIC ACID BIOSYNTHESIS PROTEIN TUAE"/>
    <property type="match status" value="1"/>
</dbReference>
<feature type="transmembrane region" description="Helical" evidence="5">
    <location>
        <begin position="267"/>
        <end position="288"/>
    </location>
</feature>
<dbReference type="InterPro" id="IPR007016">
    <property type="entry name" value="O-antigen_ligase-rel_domated"/>
</dbReference>
<evidence type="ECO:0000313" key="7">
    <source>
        <dbReference type="EMBL" id="PIW36669.1"/>
    </source>
</evidence>
<dbReference type="Proteomes" id="UP000230292">
    <property type="component" value="Unassembled WGS sequence"/>
</dbReference>
<keyword evidence="3 5" id="KW-1133">Transmembrane helix</keyword>
<dbReference type="AlphaFoldDB" id="A0A2M7H388"/>
<feature type="transmembrane region" description="Helical" evidence="5">
    <location>
        <begin position="393"/>
        <end position="412"/>
    </location>
</feature>
<feature type="transmembrane region" description="Helical" evidence="5">
    <location>
        <begin position="48"/>
        <end position="69"/>
    </location>
</feature>
<reference evidence="7 8" key="1">
    <citation type="submission" date="2017-09" db="EMBL/GenBank/DDBJ databases">
        <title>Depth-based differentiation of microbial function through sediment-hosted aquifers and enrichment of novel symbionts in the deep terrestrial subsurface.</title>
        <authorList>
            <person name="Probst A.J."/>
            <person name="Ladd B."/>
            <person name="Jarett J.K."/>
            <person name="Geller-Mcgrath D.E."/>
            <person name="Sieber C.M."/>
            <person name="Emerson J.B."/>
            <person name="Anantharaman K."/>
            <person name="Thomas B.C."/>
            <person name="Malmstrom R."/>
            <person name="Stieglmeier M."/>
            <person name="Klingl A."/>
            <person name="Woyke T."/>
            <person name="Ryan C.M."/>
            <person name="Banfield J.F."/>
        </authorList>
    </citation>
    <scope>NUCLEOTIDE SEQUENCE [LARGE SCALE GENOMIC DNA]</scope>
    <source>
        <strain evidence="7">CG15_BIG_FIL_POST_REV_8_21_14_020_45_12</strain>
    </source>
</reference>